<gene>
    <name evidence="2" type="ORF">GCM10007971_14210</name>
</gene>
<dbReference type="SUPFAM" id="SSF55729">
    <property type="entry name" value="Acyl-CoA N-acyltransferases (Nat)"/>
    <property type="match status" value="1"/>
</dbReference>
<dbReference type="InterPro" id="IPR016181">
    <property type="entry name" value="Acyl_CoA_acyltransferase"/>
</dbReference>
<dbReference type="GO" id="GO:0008999">
    <property type="term" value="F:protein-N-terminal-alanine acetyltransferase activity"/>
    <property type="evidence" value="ECO:0007669"/>
    <property type="project" value="TreeGrafter"/>
</dbReference>
<dbReference type="InterPro" id="IPR000182">
    <property type="entry name" value="GNAT_dom"/>
</dbReference>
<accession>A0A917XVH5</accession>
<dbReference type="AlphaFoldDB" id="A0A917XVH5"/>
<sequence>MFEYKIDNDVSLRMFTEDDAEEYYHLIVDSKQHLKQWITWVEAVESQNDTNESLKQRIEGLVENGGYPKWFAIIYKGRIAGTIGFNEVDKFNNVGELGYWLGRGFQGKGVISRAYKTVIDYGFKELSLNRIEVYIAAGNERSRAIPEKFGFIEEGRIRKTEWLNDHYEDQIIYGILAEEWK</sequence>
<dbReference type="Proteomes" id="UP000624041">
    <property type="component" value="Unassembled WGS sequence"/>
</dbReference>
<dbReference type="EMBL" id="BMOS01000008">
    <property type="protein sequence ID" value="GGN55437.1"/>
    <property type="molecule type" value="Genomic_DNA"/>
</dbReference>
<dbReference type="GO" id="GO:1990189">
    <property type="term" value="F:protein N-terminal-serine acetyltransferase activity"/>
    <property type="evidence" value="ECO:0007669"/>
    <property type="project" value="TreeGrafter"/>
</dbReference>
<protein>
    <submittedName>
        <fullName evidence="2">Ribosomal-protein-serine acetyltransferase</fullName>
    </submittedName>
</protein>
<reference evidence="2" key="1">
    <citation type="journal article" date="2014" name="Int. J. Syst. Evol. Microbiol.">
        <title>Complete genome sequence of Corynebacterium casei LMG S-19264T (=DSM 44701T), isolated from a smear-ripened cheese.</title>
        <authorList>
            <consortium name="US DOE Joint Genome Institute (JGI-PGF)"/>
            <person name="Walter F."/>
            <person name="Albersmeier A."/>
            <person name="Kalinowski J."/>
            <person name="Ruckert C."/>
        </authorList>
    </citation>
    <scope>NUCLEOTIDE SEQUENCE</scope>
    <source>
        <strain evidence="2">JCM 17251</strain>
    </source>
</reference>
<evidence type="ECO:0000313" key="2">
    <source>
        <dbReference type="EMBL" id="GGN55437.1"/>
    </source>
</evidence>
<dbReference type="PANTHER" id="PTHR43441">
    <property type="entry name" value="RIBOSOMAL-PROTEIN-SERINE ACETYLTRANSFERASE"/>
    <property type="match status" value="1"/>
</dbReference>
<dbReference type="PROSITE" id="PS51186">
    <property type="entry name" value="GNAT"/>
    <property type="match status" value="1"/>
</dbReference>
<name>A0A917XVH5_9BACI</name>
<dbReference type="RefSeq" id="WP_156856078.1">
    <property type="nucleotide sequence ID" value="NZ_BMOS01000008.1"/>
</dbReference>
<comment type="caution">
    <text evidence="2">The sequence shown here is derived from an EMBL/GenBank/DDBJ whole genome shotgun (WGS) entry which is preliminary data.</text>
</comment>
<feature type="domain" description="N-acetyltransferase" evidence="1">
    <location>
        <begin position="10"/>
        <end position="178"/>
    </location>
</feature>
<keyword evidence="3" id="KW-1185">Reference proteome</keyword>
<dbReference type="Pfam" id="PF13302">
    <property type="entry name" value="Acetyltransf_3"/>
    <property type="match status" value="1"/>
</dbReference>
<evidence type="ECO:0000259" key="1">
    <source>
        <dbReference type="PROSITE" id="PS51186"/>
    </source>
</evidence>
<proteinExistence type="predicted"/>
<reference evidence="2" key="2">
    <citation type="submission" date="2020-09" db="EMBL/GenBank/DDBJ databases">
        <authorList>
            <person name="Sun Q."/>
            <person name="Ohkuma M."/>
        </authorList>
    </citation>
    <scope>NUCLEOTIDE SEQUENCE</scope>
    <source>
        <strain evidence="2">JCM 17251</strain>
    </source>
</reference>
<organism evidence="2 3">
    <name type="scientific">Oceanobacillus indicireducens</name>
    <dbReference type="NCBI Taxonomy" id="1004261"/>
    <lineage>
        <taxon>Bacteria</taxon>
        <taxon>Bacillati</taxon>
        <taxon>Bacillota</taxon>
        <taxon>Bacilli</taxon>
        <taxon>Bacillales</taxon>
        <taxon>Bacillaceae</taxon>
        <taxon>Oceanobacillus</taxon>
    </lineage>
</organism>
<dbReference type="InterPro" id="IPR051908">
    <property type="entry name" value="Ribosomal_N-acetyltransferase"/>
</dbReference>
<dbReference type="Gene3D" id="3.40.630.30">
    <property type="match status" value="1"/>
</dbReference>
<evidence type="ECO:0000313" key="3">
    <source>
        <dbReference type="Proteomes" id="UP000624041"/>
    </source>
</evidence>
<dbReference type="GO" id="GO:0005737">
    <property type="term" value="C:cytoplasm"/>
    <property type="evidence" value="ECO:0007669"/>
    <property type="project" value="TreeGrafter"/>
</dbReference>
<dbReference type="PANTHER" id="PTHR43441:SF12">
    <property type="entry name" value="RIBOSOMAL N-ACETYLTRANSFERASE YDAF-RELATED"/>
    <property type="match status" value="1"/>
</dbReference>